<gene>
    <name evidence="9" type="ORF">BCR36DRAFT_339207</name>
</gene>
<dbReference type="AlphaFoldDB" id="A0A1Y1UUB8"/>
<evidence type="ECO:0000313" key="10">
    <source>
        <dbReference type="Proteomes" id="UP000193719"/>
    </source>
</evidence>
<evidence type="ECO:0000256" key="5">
    <source>
        <dbReference type="ARBA" id="ARBA00023288"/>
    </source>
</evidence>
<keyword evidence="10" id="KW-1185">Reference proteome</keyword>
<organism evidence="9 10">
    <name type="scientific">Piromyces finnis</name>
    <dbReference type="NCBI Taxonomy" id="1754191"/>
    <lineage>
        <taxon>Eukaryota</taxon>
        <taxon>Fungi</taxon>
        <taxon>Fungi incertae sedis</taxon>
        <taxon>Chytridiomycota</taxon>
        <taxon>Chytridiomycota incertae sedis</taxon>
        <taxon>Neocallimastigomycetes</taxon>
        <taxon>Neocallimastigales</taxon>
        <taxon>Neocallimastigaceae</taxon>
        <taxon>Piromyces</taxon>
    </lineage>
</organism>
<dbReference type="EMBL" id="MCFH01000084">
    <property type="protein sequence ID" value="ORX41533.1"/>
    <property type="molecule type" value="Genomic_DNA"/>
</dbReference>
<evidence type="ECO:0000313" key="9">
    <source>
        <dbReference type="EMBL" id="ORX41533.1"/>
    </source>
</evidence>
<dbReference type="InterPro" id="IPR029071">
    <property type="entry name" value="Ubiquitin-like_domsf"/>
</dbReference>
<evidence type="ECO:0000256" key="2">
    <source>
        <dbReference type="ARBA" id="ARBA00007293"/>
    </source>
</evidence>
<dbReference type="SUPFAM" id="SSF54236">
    <property type="entry name" value="Ubiquitin-like"/>
    <property type="match status" value="1"/>
</dbReference>
<sequence>MFFGNKSKAVNIEYNFQKEVPLEKRQEESRKILTNYPERIPIIVERFPNCESVPELQKKKFLCPSQITFGQFTETVRRKLQLDPSQALFFFVPDLISNEVVISDLYEKKKNQEDGFLYITYSGENVFG</sequence>
<dbReference type="Proteomes" id="UP000193719">
    <property type="component" value="Unassembled WGS sequence"/>
</dbReference>
<name>A0A1Y1UUB8_9FUNG</name>
<evidence type="ECO:0000256" key="8">
    <source>
        <dbReference type="RuleBase" id="RU004384"/>
    </source>
</evidence>
<dbReference type="GO" id="GO:0006914">
    <property type="term" value="P:autophagy"/>
    <property type="evidence" value="ECO:0007669"/>
    <property type="project" value="UniProtKB-KW"/>
</dbReference>
<evidence type="ECO:0000256" key="7">
    <source>
        <dbReference type="PIRSR" id="PIRSR604241-50"/>
    </source>
</evidence>
<keyword evidence="3 8" id="KW-0072">Autophagy</keyword>
<comment type="subcellular location">
    <subcellularLocation>
        <location evidence="1">Cytoplasmic vesicle</location>
        <location evidence="1">Autophagosome membrane</location>
        <topology evidence="1">Lipid-anchor</topology>
    </subcellularLocation>
</comment>
<keyword evidence="9" id="KW-0675">Receptor</keyword>
<keyword evidence="4" id="KW-0472">Membrane</keyword>
<dbReference type="InterPro" id="IPR004241">
    <property type="entry name" value="Atg8-like"/>
</dbReference>
<keyword evidence="5 7" id="KW-0449">Lipoprotein</keyword>
<evidence type="ECO:0000256" key="6">
    <source>
        <dbReference type="ARBA" id="ARBA00023329"/>
    </source>
</evidence>
<dbReference type="PANTHER" id="PTHR10969">
    <property type="entry name" value="MICROTUBULE-ASSOCIATED PROTEINS 1A/1B LIGHT CHAIN 3-RELATED"/>
    <property type="match status" value="1"/>
</dbReference>
<comment type="similarity">
    <text evidence="2 8">Belongs to the ATG8 family.</text>
</comment>
<feature type="non-terminal residue" evidence="9">
    <location>
        <position position="128"/>
    </location>
</feature>
<comment type="caution">
    <text evidence="9">The sequence shown here is derived from an EMBL/GenBank/DDBJ whole genome shotgun (WGS) entry which is preliminary data.</text>
</comment>
<protein>
    <recommendedName>
        <fullName evidence="8">Autophagy-related protein</fullName>
    </recommendedName>
</protein>
<keyword evidence="6" id="KW-0968">Cytoplasmic vesicle</keyword>
<proteinExistence type="inferred from homology"/>
<dbReference type="GO" id="GO:0000421">
    <property type="term" value="C:autophagosome membrane"/>
    <property type="evidence" value="ECO:0007669"/>
    <property type="project" value="UniProtKB-SubCell"/>
</dbReference>
<dbReference type="Pfam" id="PF02991">
    <property type="entry name" value="ATG8"/>
    <property type="match status" value="1"/>
</dbReference>
<dbReference type="STRING" id="1754191.A0A1Y1UUB8"/>
<dbReference type="GO" id="GO:0031410">
    <property type="term" value="C:cytoplasmic vesicle"/>
    <property type="evidence" value="ECO:0007669"/>
    <property type="project" value="UniProtKB-KW"/>
</dbReference>
<feature type="lipid moiety-binding region" description="Phosphatidylserine amidated glycine; alternate" evidence="7">
    <location>
        <position position="128"/>
    </location>
</feature>
<reference evidence="9 10" key="2">
    <citation type="submission" date="2016-08" db="EMBL/GenBank/DDBJ databases">
        <title>Pervasive Adenine N6-methylation of Active Genes in Fungi.</title>
        <authorList>
            <consortium name="DOE Joint Genome Institute"/>
            <person name="Mondo S.J."/>
            <person name="Dannebaum R.O."/>
            <person name="Kuo R.C."/>
            <person name="Labutti K."/>
            <person name="Haridas S."/>
            <person name="Kuo A."/>
            <person name="Salamov A."/>
            <person name="Ahrendt S.R."/>
            <person name="Lipzen A."/>
            <person name="Sullivan W."/>
            <person name="Andreopoulos W.B."/>
            <person name="Clum A."/>
            <person name="Lindquist E."/>
            <person name="Daum C."/>
            <person name="Ramamoorthy G.K."/>
            <person name="Gryganskyi A."/>
            <person name="Culley D."/>
            <person name="Magnuson J.K."/>
            <person name="James T.Y."/>
            <person name="O'Malley M.A."/>
            <person name="Stajich J.E."/>
            <person name="Spatafora J.W."/>
            <person name="Visel A."/>
            <person name="Grigoriev I.V."/>
        </authorList>
    </citation>
    <scope>NUCLEOTIDE SEQUENCE [LARGE SCALE GENOMIC DNA]</scope>
    <source>
        <strain evidence="10">finn</strain>
    </source>
</reference>
<accession>A0A1Y1UUB8</accession>
<evidence type="ECO:0000256" key="1">
    <source>
        <dbReference type="ARBA" id="ARBA00004512"/>
    </source>
</evidence>
<dbReference type="Gene3D" id="3.10.20.90">
    <property type="entry name" value="Phosphatidylinositol 3-kinase Catalytic Subunit, Chain A, domain 1"/>
    <property type="match status" value="1"/>
</dbReference>
<reference evidence="9 10" key="1">
    <citation type="submission" date="2016-08" db="EMBL/GenBank/DDBJ databases">
        <title>Genomes of anaerobic fungi encode conserved fungal cellulosomes for biomass hydrolysis.</title>
        <authorList>
            <consortium name="DOE Joint Genome Institute"/>
            <person name="Haitjema C.H."/>
            <person name="Gilmore S.P."/>
            <person name="Henske J.K."/>
            <person name="Solomon K.V."/>
            <person name="De Groot R."/>
            <person name="Kuo A."/>
            <person name="Mondo S.J."/>
            <person name="Salamov A.A."/>
            <person name="Labutti K."/>
            <person name="Zhao Z."/>
            <person name="Chiniquy J."/>
            <person name="Barry K."/>
            <person name="Brewer H.M."/>
            <person name="Purvine S.O."/>
            <person name="Wright A.T."/>
            <person name="Boxma B."/>
            <person name="Van Alen T."/>
            <person name="Hackstein J.H."/>
            <person name="Baker S.E."/>
            <person name="Grigoriev I.V."/>
            <person name="O'Malley M.A."/>
        </authorList>
    </citation>
    <scope>NUCLEOTIDE SEQUENCE [LARGE SCALE GENOMIC DNA]</scope>
    <source>
        <strain evidence="10">finn</strain>
    </source>
</reference>
<evidence type="ECO:0000256" key="3">
    <source>
        <dbReference type="ARBA" id="ARBA00023006"/>
    </source>
</evidence>
<dbReference type="OrthoDB" id="6738456at2759"/>
<evidence type="ECO:0000256" key="4">
    <source>
        <dbReference type="ARBA" id="ARBA00023136"/>
    </source>
</evidence>